<keyword evidence="2" id="KW-1185">Reference proteome</keyword>
<dbReference type="RefSeq" id="WP_094484892.1">
    <property type="nucleotide sequence ID" value="NZ_NOXX01000068.1"/>
</dbReference>
<gene>
    <name evidence="1" type="ORF">CHX27_00850</name>
</gene>
<dbReference type="AlphaFoldDB" id="A0A256AA46"/>
<organism evidence="1 2">
    <name type="scientific">Flavobacterium aurantiibacter</name>
    <dbReference type="NCBI Taxonomy" id="2023067"/>
    <lineage>
        <taxon>Bacteria</taxon>
        <taxon>Pseudomonadati</taxon>
        <taxon>Bacteroidota</taxon>
        <taxon>Flavobacteriia</taxon>
        <taxon>Flavobacteriales</taxon>
        <taxon>Flavobacteriaceae</taxon>
        <taxon>Flavobacterium</taxon>
    </lineage>
</organism>
<evidence type="ECO:0000313" key="2">
    <source>
        <dbReference type="Proteomes" id="UP000216035"/>
    </source>
</evidence>
<proteinExistence type="predicted"/>
<dbReference type="Proteomes" id="UP000216035">
    <property type="component" value="Unassembled WGS sequence"/>
</dbReference>
<protein>
    <submittedName>
        <fullName evidence="1">Uncharacterized protein</fullName>
    </submittedName>
</protein>
<dbReference type="Gene3D" id="2.180.10.10">
    <property type="entry name" value="RHS repeat-associated core"/>
    <property type="match status" value="1"/>
</dbReference>
<accession>A0A256AA46</accession>
<name>A0A256AA46_9FLAO</name>
<dbReference type="EMBL" id="NOXX01000068">
    <property type="protein sequence ID" value="OYQ50511.1"/>
    <property type="molecule type" value="Genomic_DNA"/>
</dbReference>
<reference evidence="1 2" key="1">
    <citation type="submission" date="2017-07" db="EMBL/GenBank/DDBJ databases">
        <title>Flavobacterium cyanobacteriorum sp. nov., isolated from cyanobacterial aggregates in a eutrophic lake.</title>
        <authorList>
            <person name="Cai H."/>
        </authorList>
    </citation>
    <scope>NUCLEOTIDE SEQUENCE [LARGE SCALE GENOMIC DNA]</scope>
    <source>
        <strain evidence="1 2">TH167</strain>
    </source>
</reference>
<evidence type="ECO:0000313" key="1">
    <source>
        <dbReference type="EMBL" id="OYQ50511.1"/>
    </source>
</evidence>
<comment type="caution">
    <text evidence="1">The sequence shown here is derived from an EMBL/GenBank/DDBJ whole genome shotgun (WGS) entry which is preliminary data.</text>
</comment>
<sequence length="269" mass="29754">MAEKYPSISGYAYCANNPVIYVDPDGRDWVEAANGDITWRKDVTADNYKDKGVLGQGEIYRGTTYARSKEWNNVKGITGTVLEIYKNDRSMTYAVANSSGMVQLPVDNPNAKNSQFTAGSMTLYSNYNRNDEKGPQDQWGKPEYIANMINAIVDYKQTYPDDVVSIGDMLSPTDGKVPKNSSGGLHHADVGTFDIRLLGPGGSYKGTVSDSRFDINRTQSFINSLGKHGFKRFLIGPSVYRQFNDSGSVKVMNGGSVHDNHYHVDMGKR</sequence>